<accession>A0A5S4FWG8</accession>
<gene>
    <name evidence="1" type="ORF">ETD86_02410</name>
</gene>
<protein>
    <submittedName>
        <fullName evidence="1">Uncharacterized protein</fullName>
    </submittedName>
</protein>
<proteinExistence type="predicted"/>
<evidence type="ECO:0000313" key="1">
    <source>
        <dbReference type="EMBL" id="TMR24989.1"/>
    </source>
</evidence>
<dbReference type="EMBL" id="VCKY01000005">
    <property type="protein sequence ID" value="TMR24989.1"/>
    <property type="molecule type" value="Genomic_DNA"/>
</dbReference>
<evidence type="ECO:0000313" key="2">
    <source>
        <dbReference type="Proteomes" id="UP000309128"/>
    </source>
</evidence>
<dbReference type="OrthoDB" id="135768at2"/>
<organism evidence="1 2">
    <name type="scientific">Nonomuraea turkmeniaca</name>
    <dbReference type="NCBI Taxonomy" id="103838"/>
    <lineage>
        <taxon>Bacteria</taxon>
        <taxon>Bacillati</taxon>
        <taxon>Actinomycetota</taxon>
        <taxon>Actinomycetes</taxon>
        <taxon>Streptosporangiales</taxon>
        <taxon>Streptosporangiaceae</taxon>
        <taxon>Nonomuraea</taxon>
    </lineage>
</organism>
<reference evidence="1 2" key="1">
    <citation type="submission" date="2019-05" db="EMBL/GenBank/DDBJ databases">
        <title>Draft genome sequence of Nonomuraea turkmeniaca DSM 43926.</title>
        <authorList>
            <person name="Saricaoglu S."/>
            <person name="Isik K."/>
        </authorList>
    </citation>
    <scope>NUCLEOTIDE SEQUENCE [LARGE SCALE GENOMIC DNA]</scope>
    <source>
        <strain evidence="1 2">DSM 43926</strain>
    </source>
</reference>
<dbReference type="AlphaFoldDB" id="A0A5S4FWG8"/>
<dbReference type="Pfam" id="PF19872">
    <property type="entry name" value="DUF6345"/>
    <property type="match status" value="1"/>
</dbReference>
<keyword evidence="2" id="KW-1185">Reference proteome</keyword>
<comment type="caution">
    <text evidence="1">The sequence shown here is derived from an EMBL/GenBank/DDBJ whole genome shotgun (WGS) entry which is preliminary data.</text>
</comment>
<name>A0A5S4FWG8_9ACTN</name>
<sequence>MSSEISGQRLAEYAAEGQLVLTAWLRTGREIQKTTNTKCPPQGPVIWAGAMWVEGGGASPVDDHLWGFGSVSPDPVTRDAVVAMWTSC</sequence>
<dbReference type="InterPro" id="IPR045926">
    <property type="entry name" value="DUF6345"/>
</dbReference>
<dbReference type="Proteomes" id="UP000309128">
    <property type="component" value="Unassembled WGS sequence"/>
</dbReference>